<keyword evidence="2 7" id="KW-0813">Transport</keyword>
<keyword evidence="8" id="KW-0675">Receptor</keyword>
<accession>A0ABX5KX29</accession>
<sequence length="797" mass="90329">MKSLSGRTKQLVLFYLGCNFLVIPGIASDLLPNGEVEKESIVIKLTPIKVEGMPISGKLYSSTDIENKPGSHRDISSLLTDNPAVRFGADAGSSLNKGSMSVEEISIHGSNPFQNLFSIDGFSATNNIDPAEKNGNLKPSTIPSNSQAYFLDTALLDSVAVYDKNIPIEYGGFTGGVVDARLKRAGEENKFRISYGWTGSNLTRQKISEGYEKQWEKGGPGYTPDWRKKDLLLSSELRLTENVGLTLSGSRRKSDISRYHVVEKDQRNYQEQSKFADQVDNILAKLSYAYAPQSFVDFTVKYSDRSERLVSSVLRDTAWNNKHNAKGIGISLEHHFDSGSQLALKAGWDYMGSHQNSKAHSLITHMKPGLQTYTSGGYGKNEKSKDLYTLGMRYDLAPKELNDFYNATYLGMDLTYSDFRFKRYQDSYSMIQRENSAGVITETNQTLNKQGVVNKHYSTFAFYVGNSMHWKNFIFNLGARIDHDDLFKNTNISPRINFEWDLNGDGTSLFSIGRSRYYGHSILNLALQEEIAQLSYLVKDRHGNNVPASEANMKVDYSGLKSPYDDEWALVFQQDFGRFTGEISYVKRYGRQQVTREKHGNIVTYGNDGRSKNTGVALSIQQKVPWIIGNSYWTTGFQFDWQKTFRSSDYEVGYDASAIGDDIDVYYNGEQMARLDMPVSKFYQPKQISVNLNAHIPTYGLKWTNTLRWRSKKQDIVYVGMKNGLESYESAQLSSYWLWDTKLMWKPPMAKGAEVSVEVSNLLNRMPEIVANNPNFSKSRAQYLSGREFRLQFSFEY</sequence>
<evidence type="ECO:0000256" key="5">
    <source>
        <dbReference type="ARBA" id="ARBA00023136"/>
    </source>
</evidence>
<evidence type="ECO:0000256" key="6">
    <source>
        <dbReference type="ARBA" id="ARBA00023237"/>
    </source>
</evidence>
<dbReference type="EMBL" id="QEWV01000019">
    <property type="protein sequence ID" value="PWD89096.1"/>
    <property type="molecule type" value="Genomic_DNA"/>
</dbReference>
<dbReference type="PROSITE" id="PS52016">
    <property type="entry name" value="TONB_DEPENDENT_REC_3"/>
    <property type="match status" value="1"/>
</dbReference>
<keyword evidence="6 7" id="KW-0998">Cell outer membrane</keyword>
<gene>
    <name evidence="8" type="ORF">DC078_10210</name>
</gene>
<reference evidence="9" key="1">
    <citation type="submission" date="2018-05" db="EMBL/GenBank/DDBJ databases">
        <title>Ignatzschineria dubaiensis sp. nov., isolated from necrotic foot tissues of dromedaries (Camelus dromedarius) and associated maggots in Dubai, United Arab Emirates.</title>
        <authorList>
            <person name="Tsang C.C."/>
            <person name="Tang J.Y.M."/>
            <person name="Fong J.Y.H."/>
            <person name="Kinne J."/>
            <person name="Lee H.H."/>
            <person name="Joseph M."/>
            <person name="Jose S."/>
            <person name="Schuster R.K."/>
            <person name="Tang Y."/>
            <person name="Sivakumar S."/>
            <person name="Chen J.H.K."/>
            <person name="Teng J.L.L."/>
            <person name="Lau S.K.P."/>
            <person name="Wernery U."/>
            <person name="Woo P.C.Y."/>
        </authorList>
    </citation>
    <scope>NUCLEOTIDE SEQUENCE [LARGE SCALE GENOMIC DNA]</scope>
    <source>
        <strain evidence="9">UAE-HKU58</strain>
    </source>
</reference>
<name>A0ABX5KX29_9GAMM</name>
<dbReference type="InterPro" id="IPR039426">
    <property type="entry name" value="TonB-dep_rcpt-like"/>
</dbReference>
<evidence type="ECO:0000313" key="8">
    <source>
        <dbReference type="EMBL" id="PWD89096.1"/>
    </source>
</evidence>
<dbReference type="Proteomes" id="UP000245217">
    <property type="component" value="Unassembled WGS sequence"/>
</dbReference>
<comment type="similarity">
    <text evidence="7">Belongs to the TonB-dependent receptor family.</text>
</comment>
<evidence type="ECO:0000256" key="4">
    <source>
        <dbReference type="ARBA" id="ARBA00022692"/>
    </source>
</evidence>
<keyword evidence="9" id="KW-1185">Reference proteome</keyword>
<dbReference type="RefSeq" id="WP_109202423.1">
    <property type="nucleotide sequence ID" value="NZ_QEWS01000009.1"/>
</dbReference>
<keyword evidence="4 7" id="KW-0812">Transmembrane</keyword>
<evidence type="ECO:0000256" key="1">
    <source>
        <dbReference type="ARBA" id="ARBA00004571"/>
    </source>
</evidence>
<dbReference type="InterPro" id="IPR036942">
    <property type="entry name" value="Beta-barrel_TonB_sf"/>
</dbReference>
<evidence type="ECO:0000256" key="7">
    <source>
        <dbReference type="PROSITE-ProRule" id="PRU01360"/>
    </source>
</evidence>
<evidence type="ECO:0000256" key="2">
    <source>
        <dbReference type="ARBA" id="ARBA00022448"/>
    </source>
</evidence>
<evidence type="ECO:0000256" key="3">
    <source>
        <dbReference type="ARBA" id="ARBA00022452"/>
    </source>
</evidence>
<keyword evidence="5 7" id="KW-0472">Membrane</keyword>
<dbReference type="SUPFAM" id="SSF56935">
    <property type="entry name" value="Porins"/>
    <property type="match status" value="1"/>
</dbReference>
<protein>
    <submittedName>
        <fullName evidence="8">TonB-dependent receptor</fullName>
    </submittedName>
</protein>
<dbReference type="Gene3D" id="2.40.170.20">
    <property type="entry name" value="TonB-dependent receptor, beta-barrel domain"/>
    <property type="match status" value="1"/>
</dbReference>
<comment type="caution">
    <text evidence="8">The sequence shown here is derived from an EMBL/GenBank/DDBJ whole genome shotgun (WGS) entry which is preliminary data.</text>
</comment>
<organism evidence="8 9">
    <name type="scientific">Ignatzschineria cameli</name>
    <dbReference type="NCBI Taxonomy" id="2182793"/>
    <lineage>
        <taxon>Bacteria</taxon>
        <taxon>Pseudomonadati</taxon>
        <taxon>Pseudomonadota</taxon>
        <taxon>Gammaproteobacteria</taxon>
        <taxon>Cardiobacteriales</taxon>
        <taxon>Ignatzschineriaceae</taxon>
        <taxon>Ignatzschineria</taxon>
    </lineage>
</organism>
<comment type="subcellular location">
    <subcellularLocation>
        <location evidence="1 7">Cell outer membrane</location>
        <topology evidence="1 7">Multi-pass membrane protein</topology>
    </subcellularLocation>
</comment>
<proteinExistence type="inferred from homology"/>
<evidence type="ECO:0000313" key="9">
    <source>
        <dbReference type="Proteomes" id="UP000245217"/>
    </source>
</evidence>
<keyword evidence="3 7" id="KW-1134">Transmembrane beta strand</keyword>